<evidence type="ECO:0000313" key="2">
    <source>
        <dbReference type="EMBL" id="KAL0925844.1"/>
    </source>
</evidence>
<accession>A0ABD0VLN3</accession>
<feature type="compositionally biased region" description="Basic and acidic residues" evidence="1">
    <location>
        <begin position="419"/>
        <end position="429"/>
    </location>
</feature>
<proteinExistence type="predicted"/>
<keyword evidence="3" id="KW-1185">Reference proteome</keyword>
<dbReference type="AlphaFoldDB" id="A0ABD0VLN3"/>
<feature type="region of interest" description="Disordered" evidence="1">
    <location>
        <begin position="359"/>
        <end position="448"/>
    </location>
</feature>
<feature type="compositionally biased region" description="Polar residues" evidence="1">
    <location>
        <begin position="374"/>
        <end position="392"/>
    </location>
</feature>
<reference evidence="2 3" key="1">
    <citation type="journal article" date="2024" name="Plant Biotechnol. J.">
        <title>Dendrobium thyrsiflorum genome and its molecular insights into genes involved in important horticultural traits.</title>
        <authorList>
            <person name="Chen B."/>
            <person name="Wang J.Y."/>
            <person name="Zheng P.J."/>
            <person name="Li K.L."/>
            <person name="Liang Y.M."/>
            <person name="Chen X.F."/>
            <person name="Zhang C."/>
            <person name="Zhao X."/>
            <person name="He X."/>
            <person name="Zhang G.Q."/>
            <person name="Liu Z.J."/>
            <person name="Xu Q."/>
        </authorList>
    </citation>
    <scope>NUCLEOTIDE SEQUENCE [LARGE SCALE GENOMIC DNA]</scope>
    <source>
        <strain evidence="2">GZMU011</strain>
    </source>
</reference>
<gene>
    <name evidence="2" type="ORF">M5K25_004215</name>
</gene>
<sequence>MADPERDFGIVYDDQGLIQILQSPFFDVDPEVDHTVGEYVARILDTVVMAVEDQLGTVEWRLATDSNASRSSAIFTFTGFKCSEKESKQWHKKDKLRTLVEVSFLPNEIKGAARREKKQIFSIKRLIRGPNEFENLNFVTTHRKACDDLRSSFPGFTIEAKEHGWLMKIDVEGDGRSTMIDAEGDGRSTTKKTTILRSNFHSNGEIRRPTILTKIVAKEEERSRMIDAVKPFGHSLSPSDLTLKANYALVQPPPLLHGVSQPESTSAFTSTSPCDPTSVPRAPPEPIGPFHHSHEAHGVVLQKSNDSSLVVLENGGEAASVTMPATRRAFHSTIEEEQRKYSEENGIYFCDSKFTPKSVQTTPPLRSPPHDFSPSYSVLNTPNSVCRQTTSRNNKKKFLEEKEVVSKLKKPTEVASDDSNDREMEENSHRKQHNLFAGNPQLFKASIS</sequence>
<protein>
    <submittedName>
        <fullName evidence="2">Uncharacterized protein</fullName>
    </submittedName>
</protein>
<evidence type="ECO:0000313" key="3">
    <source>
        <dbReference type="Proteomes" id="UP001552299"/>
    </source>
</evidence>
<feature type="compositionally biased region" description="Basic and acidic residues" evidence="1">
    <location>
        <begin position="397"/>
        <end position="412"/>
    </location>
</feature>
<feature type="compositionally biased region" description="Polar residues" evidence="1">
    <location>
        <begin position="261"/>
        <end position="275"/>
    </location>
</feature>
<feature type="region of interest" description="Disordered" evidence="1">
    <location>
        <begin position="260"/>
        <end position="279"/>
    </location>
</feature>
<comment type="caution">
    <text evidence="2">The sequence shown here is derived from an EMBL/GenBank/DDBJ whole genome shotgun (WGS) entry which is preliminary data.</text>
</comment>
<dbReference type="Proteomes" id="UP001552299">
    <property type="component" value="Unassembled WGS sequence"/>
</dbReference>
<evidence type="ECO:0000256" key="1">
    <source>
        <dbReference type="SAM" id="MobiDB-lite"/>
    </source>
</evidence>
<dbReference type="EMBL" id="JANQDX010000004">
    <property type="protein sequence ID" value="KAL0925844.1"/>
    <property type="molecule type" value="Genomic_DNA"/>
</dbReference>
<name>A0ABD0VLN3_DENTH</name>
<organism evidence="2 3">
    <name type="scientific">Dendrobium thyrsiflorum</name>
    <name type="common">Pinecone-like raceme dendrobium</name>
    <name type="synonym">Orchid</name>
    <dbReference type="NCBI Taxonomy" id="117978"/>
    <lineage>
        <taxon>Eukaryota</taxon>
        <taxon>Viridiplantae</taxon>
        <taxon>Streptophyta</taxon>
        <taxon>Embryophyta</taxon>
        <taxon>Tracheophyta</taxon>
        <taxon>Spermatophyta</taxon>
        <taxon>Magnoliopsida</taxon>
        <taxon>Liliopsida</taxon>
        <taxon>Asparagales</taxon>
        <taxon>Orchidaceae</taxon>
        <taxon>Epidendroideae</taxon>
        <taxon>Malaxideae</taxon>
        <taxon>Dendrobiinae</taxon>
        <taxon>Dendrobium</taxon>
    </lineage>
</organism>